<dbReference type="EMBL" id="JAARUV010000010">
    <property type="protein sequence ID" value="MBC1780549.1"/>
    <property type="molecule type" value="Genomic_DNA"/>
</dbReference>
<proteinExistence type="predicted"/>
<reference evidence="1 2" key="1">
    <citation type="submission" date="2020-03" db="EMBL/GenBank/DDBJ databases">
        <title>Soil Listeria distribution.</title>
        <authorList>
            <person name="Liao J."/>
            <person name="Wiedmann M."/>
        </authorList>
    </citation>
    <scope>NUCLEOTIDE SEQUENCE [LARGE SCALE GENOMIC DNA]</scope>
    <source>
        <strain evidence="1 2">FSL L7-1017</strain>
    </source>
</reference>
<accession>A0A7X0XU10</accession>
<gene>
    <name evidence="1" type="ORF">HCA46_17125</name>
</gene>
<organism evidence="1 2">
    <name type="scientific">Listeria booriae</name>
    <dbReference type="NCBI Taxonomy" id="1552123"/>
    <lineage>
        <taxon>Bacteria</taxon>
        <taxon>Bacillati</taxon>
        <taxon>Bacillota</taxon>
        <taxon>Bacilli</taxon>
        <taxon>Bacillales</taxon>
        <taxon>Listeriaceae</taxon>
        <taxon>Listeria</taxon>
    </lineage>
</organism>
<sequence length="462" mass="53720">MDWMQRIIKVNDRNFNKRLISGNEEGLIFQTGNYIIQVDAYTEFVSYYQVSHQAKCVVYPCANADEAVSRAISLLAKGVNRQDVVTDEEIEIINKFGFVAIYDTNYNFPVFFRERDITAYLELGKSGTLQQINGWVEEKMDIFTLTELMETYDVIIGRQAIFNEVNRVIEICNRHGIGNVQSLLEFTQNQNNHTDILYEDFNRCELPVYLNHYVFRGASNLIRNLYKQGDMIATSVDSFSEQLGNIESIYVYSLDLNADIWDGVSLLNANNIPYYLQEVDALERYWMDKDLVRVSCNAWQISRLLSRTGRAYPLEYVSVSNYDKSVLFLDMIQLAGERAIFQKEKDLYIGQDIFEGNTKMTANTPLELIIEGLQLDAKHYGDTISPTIKCVEWELGKGCRINFHCKDIMTEAKRFYPNCKNTKQAEEHFIANMNSKTMLYLILRYTFIFQYQDKQIDVVRNK</sequence>
<evidence type="ECO:0000313" key="1">
    <source>
        <dbReference type="EMBL" id="MBC1780549.1"/>
    </source>
</evidence>
<dbReference type="RefSeq" id="WP_185495778.1">
    <property type="nucleotide sequence ID" value="NZ_JAARUV010000010.1"/>
</dbReference>
<dbReference type="AlphaFoldDB" id="A0A7X0XU10"/>
<dbReference type="Proteomes" id="UP000547643">
    <property type="component" value="Unassembled WGS sequence"/>
</dbReference>
<comment type="caution">
    <text evidence="1">The sequence shown here is derived from an EMBL/GenBank/DDBJ whole genome shotgun (WGS) entry which is preliminary data.</text>
</comment>
<evidence type="ECO:0000313" key="2">
    <source>
        <dbReference type="Proteomes" id="UP000547643"/>
    </source>
</evidence>
<protein>
    <submittedName>
        <fullName evidence="1">Uncharacterized protein</fullName>
    </submittedName>
</protein>
<name>A0A7X0XU10_9LIST</name>